<feature type="region of interest" description="Disordered" evidence="1">
    <location>
        <begin position="1"/>
        <end position="87"/>
    </location>
</feature>
<reference evidence="2 3" key="2">
    <citation type="journal article" date="2021" name="Genomics">
        <title>High-quality reference genome for Clonorchis sinensis.</title>
        <authorList>
            <person name="Young N.D."/>
            <person name="Stroehlein A.J."/>
            <person name="Kinkar L."/>
            <person name="Wang T."/>
            <person name="Sohn W.M."/>
            <person name="Chang B.C.H."/>
            <person name="Kaur P."/>
            <person name="Weisz D."/>
            <person name="Dudchenko O."/>
            <person name="Aiden E.L."/>
            <person name="Korhonen P.K."/>
            <person name="Gasser R.B."/>
        </authorList>
    </citation>
    <scope>NUCLEOTIDE SEQUENCE [LARGE SCALE GENOMIC DNA]</scope>
    <source>
        <strain evidence="2">Cs-k2</strain>
    </source>
</reference>
<feature type="compositionally biased region" description="Polar residues" evidence="1">
    <location>
        <begin position="129"/>
        <end position="141"/>
    </location>
</feature>
<accession>A0A8T1MU57</accession>
<evidence type="ECO:0000256" key="1">
    <source>
        <dbReference type="SAM" id="MobiDB-lite"/>
    </source>
</evidence>
<evidence type="ECO:0000313" key="3">
    <source>
        <dbReference type="Proteomes" id="UP000286415"/>
    </source>
</evidence>
<name>A0A8T1MU57_CLOSI</name>
<feature type="compositionally biased region" description="Polar residues" evidence="1">
    <location>
        <begin position="1"/>
        <end position="16"/>
    </location>
</feature>
<feature type="region of interest" description="Disordered" evidence="1">
    <location>
        <begin position="102"/>
        <end position="144"/>
    </location>
</feature>
<gene>
    <name evidence="2" type="ORF">CSKR_100460</name>
</gene>
<dbReference type="OrthoDB" id="6264690at2759"/>
<sequence>MKTTCLNPNKATSSLGRTRKRSNEVTSSLHRTTRTGARRRNFSSSNTSRLSPFPEEEQIDGSTKNHSGRSTGDSLAQFRPYSPPATSATMLRAPHLLSHCNCPHRPSMPPGPPTSPVPSPPPASFAQLPHSTSVQSSSAPSLTADLPPDILCEDSTEYAANSMSKHAVPDIPGVFRNRLRRRRNAICATSALGQGLKEFFTSYVVSHLTESMTSSLSLDANPPASVPSSAHSVFLPPNSTNSAISTPVDPVPSEMEHFYLEFFSSYSCDLRSFGEELLSETPPVLSWFEFSGGARWPKWLEREFTDPNVRGSNPTSGSQLPLSRLGQPGSIPALVLPSGGMAVRCRKGATAALENLQPFKLNKGTTLSRCGGLRTLMAGCIPALVLPSGGMAVRHQKGATAERYTYTGDVITLNGDFVR</sequence>
<dbReference type="AlphaFoldDB" id="A0A8T1MU57"/>
<dbReference type="Proteomes" id="UP000286415">
    <property type="component" value="Unassembled WGS sequence"/>
</dbReference>
<organism evidence="2 3">
    <name type="scientific">Clonorchis sinensis</name>
    <name type="common">Chinese liver fluke</name>
    <dbReference type="NCBI Taxonomy" id="79923"/>
    <lineage>
        <taxon>Eukaryota</taxon>
        <taxon>Metazoa</taxon>
        <taxon>Spiralia</taxon>
        <taxon>Lophotrochozoa</taxon>
        <taxon>Platyhelminthes</taxon>
        <taxon>Trematoda</taxon>
        <taxon>Digenea</taxon>
        <taxon>Opisthorchiida</taxon>
        <taxon>Opisthorchiata</taxon>
        <taxon>Opisthorchiidae</taxon>
        <taxon>Clonorchis</taxon>
    </lineage>
</organism>
<reference evidence="2 3" key="1">
    <citation type="journal article" date="2018" name="Biotechnol. Adv.">
        <title>Improved genomic resources and new bioinformatic workflow for the carcinogenic parasite Clonorchis sinensis: Biotechnological implications.</title>
        <authorList>
            <person name="Wang D."/>
            <person name="Korhonen P.K."/>
            <person name="Gasser R.B."/>
            <person name="Young N.D."/>
        </authorList>
    </citation>
    <scope>NUCLEOTIDE SEQUENCE [LARGE SCALE GENOMIC DNA]</scope>
    <source>
        <strain evidence="2">Cs-k2</strain>
    </source>
</reference>
<comment type="caution">
    <text evidence="2">The sequence shown here is derived from an EMBL/GenBank/DDBJ whole genome shotgun (WGS) entry which is preliminary data.</text>
</comment>
<protein>
    <submittedName>
        <fullName evidence="2">Uncharacterized protein</fullName>
    </submittedName>
</protein>
<keyword evidence="3" id="KW-1185">Reference proteome</keyword>
<evidence type="ECO:0000313" key="2">
    <source>
        <dbReference type="EMBL" id="KAG5452600.1"/>
    </source>
</evidence>
<feature type="compositionally biased region" description="Low complexity" evidence="1">
    <location>
        <begin position="42"/>
        <end position="53"/>
    </location>
</feature>
<feature type="compositionally biased region" description="Basic residues" evidence="1">
    <location>
        <begin position="31"/>
        <end position="41"/>
    </location>
</feature>
<dbReference type="EMBL" id="NIRI02000042">
    <property type="protein sequence ID" value="KAG5452600.1"/>
    <property type="molecule type" value="Genomic_DNA"/>
</dbReference>
<feature type="compositionally biased region" description="Polar residues" evidence="1">
    <location>
        <begin position="60"/>
        <end position="74"/>
    </location>
</feature>
<feature type="compositionally biased region" description="Pro residues" evidence="1">
    <location>
        <begin position="106"/>
        <end position="123"/>
    </location>
</feature>
<proteinExistence type="predicted"/>